<dbReference type="Proteomes" id="UP001159659">
    <property type="component" value="Unassembled WGS sequence"/>
</dbReference>
<proteinExistence type="predicted"/>
<gene>
    <name evidence="1" type="ORF">PFR002_LOCUS9028</name>
</gene>
<accession>A0AAV0UY83</accession>
<name>A0AAV0UY83_9STRA</name>
<organism evidence="1 2">
    <name type="scientific">Peronospora farinosa</name>
    <dbReference type="NCBI Taxonomy" id="134698"/>
    <lineage>
        <taxon>Eukaryota</taxon>
        <taxon>Sar</taxon>
        <taxon>Stramenopiles</taxon>
        <taxon>Oomycota</taxon>
        <taxon>Peronosporomycetes</taxon>
        <taxon>Peronosporales</taxon>
        <taxon>Peronosporaceae</taxon>
        <taxon>Peronospora</taxon>
    </lineage>
</organism>
<dbReference type="EMBL" id="CANTFK010000990">
    <property type="protein sequence ID" value="CAI5739644.1"/>
    <property type="molecule type" value="Genomic_DNA"/>
</dbReference>
<comment type="caution">
    <text evidence="1">The sequence shown here is derived from an EMBL/GenBank/DDBJ whole genome shotgun (WGS) entry which is preliminary data.</text>
</comment>
<evidence type="ECO:0000313" key="2">
    <source>
        <dbReference type="Proteomes" id="UP001159659"/>
    </source>
</evidence>
<dbReference type="SUPFAM" id="SSF56672">
    <property type="entry name" value="DNA/RNA polymerases"/>
    <property type="match status" value="1"/>
</dbReference>
<protein>
    <recommendedName>
        <fullName evidence="3">Reverse transcriptase</fullName>
    </recommendedName>
</protein>
<dbReference type="Gene3D" id="3.10.10.10">
    <property type="entry name" value="HIV Type 1 Reverse Transcriptase, subunit A, domain 1"/>
    <property type="match status" value="1"/>
</dbReference>
<evidence type="ECO:0000313" key="1">
    <source>
        <dbReference type="EMBL" id="CAI5739644.1"/>
    </source>
</evidence>
<reference evidence="1" key="1">
    <citation type="submission" date="2022-12" db="EMBL/GenBank/DDBJ databases">
        <authorList>
            <person name="Webb A."/>
        </authorList>
    </citation>
    <scope>NUCLEOTIDE SEQUENCE</scope>
    <source>
        <strain evidence="1">Pf2</strain>
    </source>
</reference>
<dbReference type="InterPro" id="IPR043502">
    <property type="entry name" value="DNA/RNA_pol_sf"/>
</dbReference>
<sequence length="114" mass="12963">MLFELQATLSTKSPMSTPIFSGKCDVRHEIDFVPGSKHCVTRQWPLSRDQVIAIDELFEGRRKAGHARESISPHSSPTFYVKKATGDWRIVHAFNKLNDATISLKRLSLEKTCY</sequence>
<evidence type="ECO:0008006" key="3">
    <source>
        <dbReference type="Google" id="ProtNLM"/>
    </source>
</evidence>
<dbReference type="AlphaFoldDB" id="A0AAV0UY83"/>